<sequence>MESNRGIVRVKKEPNDTWPDAGNDYNFNPVDSSEAKNSDTLSLYESSANRLNEVMTLQEESDEKIFIDLECQHVKPELKTLSTIIHKTEHPSIVKIENQNQSYYLNGKYFIILIKKDFDYHNKCKFQVYSRLKCEEREEVKIFKKNTQTKLLNESKMCRQMYKETFGQQGNLKQHIIAVHDRSKPFECEICHKSFGQKFPLKRHIITVHDRTKSFECDICQRSFGQKCTLKSHKVTVHDRSKPFECDICYKSFGENGSNIYCK</sequence>
<evidence type="ECO:0000256" key="4">
    <source>
        <dbReference type="ARBA" id="ARBA00022771"/>
    </source>
</evidence>
<keyword evidence="2" id="KW-0479">Metal-binding</keyword>
<dbReference type="Proteomes" id="UP001627154">
    <property type="component" value="Unassembled WGS sequence"/>
</dbReference>
<feature type="region of interest" description="Disordered" evidence="9">
    <location>
        <begin position="1"/>
        <end position="24"/>
    </location>
</feature>
<evidence type="ECO:0000256" key="8">
    <source>
        <dbReference type="PROSITE-ProRule" id="PRU00042"/>
    </source>
</evidence>
<accession>A0ABD2X4K7</accession>
<dbReference type="Pfam" id="PF00096">
    <property type="entry name" value="zf-C2H2"/>
    <property type="match status" value="2"/>
</dbReference>
<evidence type="ECO:0000256" key="2">
    <source>
        <dbReference type="ARBA" id="ARBA00022723"/>
    </source>
</evidence>
<evidence type="ECO:0000256" key="9">
    <source>
        <dbReference type="SAM" id="MobiDB-lite"/>
    </source>
</evidence>
<protein>
    <recommendedName>
        <fullName evidence="10">C2H2-type domain-containing protein</fullName>
    </recommendedName>
</protein>
<dbReference type="GO" id="GO:0005634">
    <property type="term" value="C:nucleus"/>
    <property type="evidence" value="ECO:0007669"/>
    <property type="project" value="UniProtKB-SubCell"/>
</dbReference>
<dbReference type="EMBL" id="JBJJXI010000054">
    <property type="protein sequence ID" value="KAL3400074.1"/>
    <property type="molecule type" value="Genomic_DNA"/>
</dbReference>
<evidence type="ECO:0000256" key="1">
    <source>
        <dbReference type="ARBA" id="ARBA00004123"/>
    </source>
</evidence>
<dbReference type="GO" id="GO:0003677">
    <property type="term" value="F:DNA binding"/>
    <property type="evidence" value="ECO:0007669"/>
    <property type="project" value="UniProtKB-KW"/>
</dbReference>
<dbReference type="PANTHER" id="PTHR16515">
    <property type="entry name" value="PR DOMAIN ZINC FINGER PROTEIN"/>
    <property type="match status" value="1"/>
</dbReference>
<reference evidence="11 12" key="1">
    <citation type="journal article" date="2024" name="bioRxiv">
        <title>A reference genome for Trichogramma kaykai: A tiny desert-dwelling parasitoid wasp with competing sex-ratio distorters.</title>
        <authorList>
            <person name="Culotta J."/>
            <person name="Lindsey A.R."/>
        </authorList>
    </citation>
    <scope>NUCLEOTIDE SEQUENCE [LARGE SCALE GENOMIC DNA]</scope>
    <source>
        <strain evidence="11 12">KSX58</strain>
    </source>
</reference>
<keyword evidence="5" id="KW-0862">Zinc</keyword>
<keyword evidence="3" id="KW-0677">Repeat</keyword>
<proteinExistence type="predicted"/>
<keyword evidence="12" id="KW-1185">Reference proteome</keyword>
<evidence type="ECO:0000256" key="5">
    <source>
        <dbReference type="ARBA" id="ARBA00022833"/>
    </source>
</evidence>
<evidence type="ECO:0000313" key="11">
    <source>
        <dbReference type="EMBL" id="KAL3400074.1"/>
    </source>
</evidence>
<keyword evidence="4 8" id="KW-0863">Zinc-finger</keyword>
<dbReference type="InterPro" id="IPR036236">
    <property type="entry name" value="Znf_C2H2_sf"/>
</dbReference>
<keyword evidence="6" id="KW-0238">DNA-binding</keyword>
<gene>
    <name evidence="11" type="ORF">TKK_006684</name>
</gene>
<feature type="domain" description="C2H2-type" evidence="10">
    <location>
        <begin position="186"/>
        <end position="214"/>
    </location>
</feature>
<dbReference type="SUPFAM" id="SSF57667">
    <property type="entry name" value="beta-beta-alpha zinc fingers"/>
    <property type="match status" value="2"/>
</dbReference>
<evidence type="ECO:0000256" key="3">
    <source>
        <dbReference type="ARBA" id="ARBA00022737"/>
    </source>
</evidence>
<dbReference type="GO" id="GO:0008270">
    <property type="term" value="F:zinc ion binding"/>
    <property type="evidence" value="ECO:0007669"/>
    <property type="project" value="UniProtKB-KW"/>
</dbReference>
<organism evidence="11 12">
    <name type="scientific">Trichogramma kaykai</name>
    <dbReference type="NCBI Taxonomy" id="54128"/>
    <lineage>
        <taxon>Eukaryota</taxon>
        <taxon>Metazoa</taxon>
        <taxon>Ecdysozoa</taxon>
        <taxon>Arthropoda</taxon>
        <taxon>Hexapoda</taxon>
        <taxon>Insecta</taxon>
        <taxon>Pterygota</taxon>
        <taxon>Neoptera</taxon>
        <taxon>Endopterygota</taxon>
        <taxon>Hymenoptera</taxon>
        <taxon>Apocrita</taxon>
        <taxon>Proctotrupomorpha</taxon>
        <taxon>Chalcidoidea</taxon>
        <taxon>Trichogrammatidae</taxon>
        <taxon>Trichogramma</taxon>
    </lineage>
</organism>
<dbReference type="InterPro" id="IPR013087">
    <property type="entry name" value="Znf_C2H2_type"/>
</dbReference>
<comment type="caution">
    <text evidence="11">The sequence shown here is derived from an EMBL/GenBank/DDBJ whole genome shotgun (WGS) entry which is preliminary data.</text>
</comment>
<evidence type="ECO:0000313" key="12">
    <source>
        <dbReference type="Proteomes" id="UP001627154"/>
    </source>
</evidence>
<dbReference type="PANTHER" id="PTHR16515:SF49">
    <property type="entry name" value="GASTRULA ZINC FINGER PROTEIN XLCGF49.1-LIKE-RELATED"/>
    <property type="match status" value="1"/>
</dbReference>
<comment type="subcellular location">
    <subcellularLocation>
        <location evidence="1">Nucleus</location>
    </subcellularLocation>
</comment>
<keyword evidence="7" id="KW-0539">Nucleus</keyword>
<dbReference type="Gene3D" id="3.30.160.60">
    <property type="entry name" value="Classic Zinc Finger"/>
    <property type="match status" value="2"/>
</dbReference>
<dbReference type="SMART" id="SM00355">
    <property type="entry name" value="ZnF_C2H2"/>
    <property type="match status" value="2"/>
</dbReference>
<feature type="domain" description="C2H2-type" evidence="10">
    <location>
        <begin position="215"/>
        <end position="243"/>
    </location>
</feature>
<evidence type="ECO:0000256" key="7">
    <source>
        <dbReference type="ARBA" id="ARBA00023242"/>
    </source>
</evidence>
<dbReference type="PROSITE" id="PS50157">
    <property type="entry name" value="ZINC_FINGER_C2H2_2"/>
    <property type="match status" value="2"/>
</dbReference>
<evidence type="ECO:0000256" key="6">
    <source>
        <dbReference type="ARBA" id="ARBA00023125"/>
    </source>
</evidence>
<name>A0ABD2X4K7_9HYME</name>
<dbReference type="AlphaFoldDB" id="A0ABD2X4K7"/>
<evidence type="ECO:0000259" key="10">
    <source>
        <dbReference type="PROSITE" id="PS50157"/>
    </source>
</evidence>
<dbReference type="PROSITE" id="PS00028">
    <property type="entry name" value="ZINC_FINGER_C2H2_1"/>
    <property type="match status" value="2"/>
</dbReference>
<dbReference type="FunFam" id="3.30.160.60:FF:000100">
    <property type="entry name" value="Zinc finger 45-like"/>
    <property type="match status" value="1"/>
</dbReference>
<dbReference type="InterPro" id="IPR050331">
    <property type="entry name" value="Zinc_finger"/>
</dbReference>